<evidence type="ECO:0000313" key="1">
    <source>
        <dbReference type="EMBL" id="EDP11311.1"/>
    </source>
</evidence>
<dbReference type="eggNOG" id="ENOG5033DUC">
    <property type="taxonomic scope" value="Bacteria"/>
</dbReference>
<comment type="caution">
    <text evidence="1">The sequence shown here is derived from an EMBL/GenBank/DDBJ whole genome shotgun (WGS) entry which is preliminary data.</text>
</comment>
<protein>
    <submittedName>
        <fullName evidence="1">Uncharacterized protein</fullName>
    </submittedName>
</protein>
<dbReference type="STRING" id="428127.EUBDOL_01231"/>
<dbReference type="AlphaFoldDB" id="A8RC04"/>
<proteinExistence type="predicted"/>
<dbReference type="HOGENOM" id="CLU_945748_0_0_9"/>
<dbReference type="EMBL" id="ABAW02000019">
    <property type="protein sequence ID" value="EDP11311.1"/>
    <property type="molecule type" value="Genomic_DNA"/>
</dbReference>
<reference evidence="1 2" key="2">
    <citation type="submission" date="2007-09" db="EMBL/GenBank/DDBJ databases">
        <authorList>
            <person name="Fulton L."/>
            <person name="Clifton S."/>
            <person name="Fulton B."/>
            <person name="Xu J."/>
            <person name="Minx P."/>
            <person name="Pepin K.H."/>
            <person name="Johnson M."/>
            <person name="Thiruvilangam P."/>
            <person name="Bhonagiri V."/>
            <person name="Nash W.E."/>
            <person name="Mardis E.R."/>
            <person name="Wilson R.K."/>
        </authorList>
    </citation>
    <scope>NUCLEOTIDE SEQUENCE [LARGE SCALE GENOMIC DNA]</scope>
    <source>
        <strain evidence="1 2">DSM 3991</strain>
    </source>
</reference>
<name>A8RC04_9FIRM</name>
<evidence type="ECO:0000313" key="2">
    <source>
        <dbReference type="Proteomes" id="UP000004090"/>
    </source>
</evidence>
<dbReference type="Proteomes" id="UP000004090">
    <property type="component" value="Unassembled WGS sequence"/>
</dbReference>
<gene>
    <name evidence="1" type="ORF">EUBDOL_01231</name>
</gene>
<reference evidence="1 2" key="1">
    <citation type="submission" date="2007-09" db="EMBL/GenBank/DDBJ databases">
        <title>Draft genome sequence of Eubacterium dolichum (DSM 3991).</title>
        <authorList>
            <person name="Sudarsanam P."/>
            <person name="Ley R."/>
            <person name="Guruge J."/>
            <person name="Turnbaugh P.J."/>
            <person name="Mahowald M."/>
            <person name="Liep D."/>
            <person name="Gordon J."/>
        </authorList>
    </citation>
    <scope>NUCLEOTIDE SEQUENCE [LARGE SCALE GENOMIC DNA]</scope>
    <source>
        <strain evidence="1 2">DSM 3991</strain>
    </source>
</reference>
<sequence length="298" mass="34012">MCDKMFLKKSKFRGDFIMMSEKLTIRFGGENDIDLETLSASLSATVCTLKNLADNLINENDFCKFKVLNIEKGSFVIDIEQIIQLAPTIFPYVPTVITAFKDILKIRTFLKGLPPKGFEQQDDKVKIINERGNVYYADTMTVNIYNNIVEKGMAEAVKAVLNDHDRTDLSYEFDDGKGSKETINLDRESLSYLSTPQDVEKFNKEIEENEIITVVKVNKPDLSGKSKWGVTLNGSKIWCSISDEDFINKVHNNEIHFAHNTKLKIKMIVRYKEANLQNNKSSEIISQNIAKVYEIIND</sequence>
<accession>A8RC04</accession>
<organism evidence="1 2">
    <name type="scientific">Amedibacillus dolichus DSM 3991</name>
    <dbReference type="NCBI Taxonomy" id="428127"/>
    <lineage>
        <taxon>Bacteria</taxon>
        <taxon>Bacillati</taxon>
        <taxon>Bacillota</taxon>
        <taxon>Erysipelotrichia</taxon>
        <taxon>Erysipelotrichales</taxon>
        <taxon>Erysipelotrichaceae</taxon>
        <taxon>Amedibacillus</taxon>
    </lineage>
</organism>